<dbReference type="RefSeq" id="WP_099248929.1">
    <property type="nucleotide sequence ID" value="NZ_FXXP01000003.1"/>
</dbReference>
<dbReference type="AlphaFoldDB" id="A0A238JK27"/>
<evidence type="ECO:0000313" key="3">
    <source>
        <dbReference type="Proteomes" id="UP000225972"/>
    </source>
</evidence>
<dbReference type="Gene3D" id="1.10.260.40">
    <property type="entry name" value="lambda repressor-like DNA-binding domains"/>
    <property type="match status" value="1"/>
</dbReference>
<dbReference type="InterPro" id="IPR010982">
    <property type="entry name" value="Lambda_DNA-bd_dom_sf"/>
</dbReference>
<sequence length="134" mass="14726">MNDENDWYGPESATFGDRLAAARDAAGMTQGTLAKRLGVKLKSLQNWEEDLSEPRANRLSMMAGILNVSMVWLITGEGEGLGAPDDEETLPPDVTAVLTEMRSLRAEFKARADRLGLLEKKLRVLLKESAPHDS</sequence>
<name>A0A238JK27_9RHOB</name>
<keyword evidence="3" id="KW-1185">Reference proteome</keyword>
<dbReference type="CDD" id="cd00093">
    <property type="entry name" value="HTH_XRE"/>
    <property type="match status" value="1"/>
</dbReference>
<reference evidence="3" key="1">
    <citation type="submission" date="2017-05" db="EMBL/GenBank/DDBJ databases">
        <authorList>
            <person name="Rodrigo-Torres L."/>
            <person name="Arahal R. D."/>
            <person name="Lucena T."/>
        </authorList>
    </citation>
    <scope>NUCLEOTIDE SEQUENCE [LARGE SCALE GENOMIC DNA]</scope>
    <source>
        <strain evidence="3">CECT 8649</strain>
    </source>
</reference>
<dbReference type="SMART" id="SM00530">
    <property type="entry name" value="HTH_XRE"/>
    <property type="match status" value="1"/>
</dbReference>
<dbReference type="PROSITE" id="PS50943">
    <property type="entry name" value="HTH_CROC1"/>
    <property type="match status" value="1"/>
</dbReference>
<dbReference type="Proteomes" id="UP000225972">
    <property type="component" value="Unassembled WGS sequence"/>
</dbReference>
<proteinExistence type="predicted"/>
<dbReference type="GO" id="GO:0003677">
    <property type="term" value="F:DNA binding"/>
    <property type="evidence" value="ECO:0007669"/>
    <property type="project" value="InterPro"/>
</dbReference>
<protein>
    <submittedName>
        <fullName evidence="2">Transcriptional repressor DicA</fullName>
    </submittedName>
</protein>
<gene>
    <name evidence="2" type="ORF">TRP8649_04276</name>
</gene>
<evidence type="ECO:0000313" key="2">
    <source>
        <dbReference type="EMBL" id="SMX30136.1"/>
    </source>
</evidence>
<feature type="domain" description="HTH cro/C1-type" evidence="1">
    <location>
        <begin position="19"/>
        <end position="73"/>
    </location>
</feature>
<dbReference type="SUPFAM" id="SSF47413">
    <property type="entry name" value="lambda repressor-like DNA-binding domains"/>
    <property type="match status" value="1"/>
</dbReference>
<dbReference type="EMBL" id="FXXP01000003">
    <property type="protein sequence ID" value="SMX30136.1"/>
    <property type="molecule type" value="Genomic_DNA"/>
</dbReference>
<dbReference type="OrthoDB" id="5659783at2"/>
<dbReference type="InterPro" id="IPR001387">
    <property type="entry name" value="Cro/C1-type_HTH"/>
</dbReference>
<accession>A0A238JK27</accession>
<organism evidence="2 3">
    <name type="scientific">Pelagimonas phthalicica</name>
    <dbReference type="NCBI Taxonomy" id="1037362"/>
    <lineage>
        <taxon>Bacteria</taxon>
        <taxon>Pseudomonadati</taxon>
        <taxon>Pseudomonadota</taxon>
        <taxon>Alphaproteobacteria</taxon>
        <taxon>Rhodobacterales</taxon>
        <taxon>Roseobacteraceae</taxon>
        <taxon>Pelagimonas</taxon>
    </lineage>
</organism>
<evidence type="ECO:0000259" key="1">
    <source>
        <dbReference type="PROSITE" id="PS50943"/>
    </source>
</evidence>
<dbReference type="Pfam" id="PF01381">
    <property type="entry name" value="HTH_3"/>
    <property type="match status" value="1"/>
</dbReference>